<keyword evidence="4 5" id="KW-0472">Membrane</keyword>
<evidence type="ECO:0000256" key="1">
    <source>
        <dbReference type="ARBA" id="ARBA00004141"/>
    </source>
</evidence>
<evidence type="ECO:0000256" key="4">
    <source>
        <dbReference type="ARBA" id="ARBA00023136"/>
    </source>
</evidence>
<evidence type="ECO:0000313" key="8">
    <source>
        <dbReference type="EnsemblProtists" id="EKX47005"/>
    </source>
</evidence>
<dbReference type="GeneID" id="17303547"/>
<feature type="transmembrane region" description="Helical" evidence="5">
    <location>
        <begin position="156"/>
        <end position="182"/>
    </location>
</feature>
<keyword evidence="3 5" id="KW-1133">Transmembrane helix</keyword>
<feature type="domain" description="Amino acid transporter transmembrane" evidence="6">
    <location>
        <begin position="254"/>
        <end position="423"/>
    </location>
</feature>
<evidence type="ECO:0000313" key="9">
    <source>
        <dbReference type="Proteomes" id="UP000011087"/>
    </source>
</evidence>
<keyword evidence="2 5" id="KW-0812">Transmembrane</keyword>
<feature type="transmembrane region" description="Helical" evidence="5">
    <location>
        <begin position="333"/>
        <end position="353"/>
    </location>
</feature>
<evidence type="ECO:0000256" key="2">
    <source>
        <dbReference type="ARBA" id="ARBA00022692"/>
    </source>
</evidence>
<feature type="transmembrane region" description="Helical" evidence="5">
    <location>
        <begin position="396"/>
        <end position="417"/>
    </location>
</feature>
<dbReference type="EMBL" id="JH992992">
    <property type="protein sequence ID" value="EKX47005.1"/>
    <property type="molecule type" value="Genomic_DNA"/>
</dbReference>
<organism evidence="7">
    <name type="scientific">Guillardia theta (strain CCMP2712)</name>
    <name type="common">Cryptophyte</name>
    <dbReference type="NCBI Taxonomy" id="905079"/>
    <lineage>
        <taxon>Eukaryota</taxon>
        <taxon>Cryptophyceae</taxon>
        <taxon>Pyrenomonadales</taxon>
        <taxon>Geminigeraceae</taxon>
        <taxon>Guillardia</taxon>
    </lineage>
</organism>
<dbReference type="AlphaFoldDB" id="L1JFY2"/>
<dbReference type="GO" id="GO:0005774">
    <property type="term" value="C:vacuolar membrane"/>
    <property type="evidence" value="ECO:0007669"/>
    <property type="project" value="TreeGrafter"/>
</dbReference>
<dbReference type="PANTHER" id="PTHR22950">
    <property type="entry name" value="AMINO ACID TRANSPORTER"/>
    <property type="match status" value="1"/>
</dbReference>
<dbReference type="PaxDb" id="55529-EKX47005"/>
<dbReference type="OMA" id="ICTHWYQ"/>
<feature type="transmembrane region" description="Helical" evidence="5">
    <location>
        <begin position="108"/>
        <end position="127"/>
    </location>
</feature>
<sequence>MGGGGEEKAGGREKDPLAPYDDAIFTGEMYKSGDGTKVLERRDGTKVLQRADGVQVVKVQCSGFYCVDVESFQKPGTESDLSTLVTTVKVIVGGVAPLLMPWCIKNQGLLGGTLTIVLVGILSSFTVKQLVEYRDAVSVETGRDDLTYVDVAKHAFGVLGGTAVFGMTLVNSLGICAAYSAFIGTTLSSLSSSEGNIIHSLVPELSSNGFQLAAAALILPMNALASKCVDLTYGFSVTPDIFERLFTLPLFTSPVEYFRSFGVIPLLFCVHFAVLPIERSMKNRQAFPEVLDRATFACILANSLFGVLGFLFFGEETSSVVLDNLGNGSFLTWVKLSLVLDMLVSYPVMLTSSREIVENAILGSETRNSLVQRLLIRTMLISTAFLIAQINDVGKICNLVGGVCQCALAFMIPPALAMRASKNWGRPGSAAGVEQTIPQRTAGRVSPYSPRSMLAYFIIFFGGFSSLATLFSCFSH</sequence>
<keyword evidence="9" id="KW-1185">Reference proteome</keyword>
<dbReference type="KEGG" id="gtt:GUITHDRAFT_107350"/>
<dbReference type="InterPro" id="IPR013057">
    <property type="entry name" value="AA_transpt_TM"/>
</dbReference>
<evidence type="ECO:0000256" key="5">
    <source>
        <dbReference type="SAM" id="Phobius"/>
    </source>
</evidence>
<protein>
    <recommendedName>
        <fullName evidence="6">Amino acid transporter transmembrane domain-containing protein</fullName>
    </recommendedName>
</protein>
<name>L1JFY2_GUITC</name>
<dbReference type="EnsemblProtists" id="EKX47005">
    <property type="protein sequence ID" value="EKX47005"/>
    <property type="gene ID" value="GUITHDRAFT_107350"/>
</dbReference>
<feature type="transmembrane region" description="Helical" evidence="5">
    <location>
        <begin position="290"/>
        <end position="313"/>
    </location>
</feature>
<feature type="transmembrane region" description="Helical" evidence="5">
    <location>
        <begin position="257"/>
        <end position="278"/>
    </location>
</feature>
<reference evidence="9" key="2">
    <citation type="submission" date="2012-11" db="EMBL/GenBank/DDBJ databases">
        <authorList>
            <person name="Kuo A."/>
            <person name="Curtis B.A."/>
            <person name="Tanifuji G."/>
            <person name="Burki F."/>
            <person name="Gruber A."/>
            <person name="Irimia M."/>
            <person name="Maruyama S."/>
            <person name="Arias M.C."/>
            <person name="Ball S.G."/>
            <person name="Gile G.H."/>
            <person name="Hirakawa Y."/>
            <person name="Hopkins J.F."/>
            <person name="Rensing S.A."/>
            <person name="Schmutz J."/>
            <person name="Symeonidi A."/>
            <person name="Elias M."/>
            <person name="Eveleigh R.J."/>
            <person name="Herman E.K."/>
            <person name="Klute M.J."/>
            <person name="Nakayama T."/>
            <person name="Obornik M."/>
            <person name="Reyes-Prieto A."/>
            <person name="Armbrust E.V."/>
            <person name="Aves S.J."/>
            <person name="Beiko R.G."/>
            <person name="Coutinho P."/>
            <person name="Dacks J.B."/>
            <person name="Durnford D.G."/>
            <person name="Fast N.M."/>
            <person name="Green B.R."/>
            <person name="Grisdale C."/>
            <person name="Hempe F."/>
            <person name="Henrissat B."/>
            <person name="Hoppner M.P."/>
            <person name="Ishida K.-I."/>
            <person name="Kim E."/>
            <person name="Koreny L."/>
            <person name="Kroth P.G."/>
            <person name="Liu Y."/>
            <person name="Malik S.-B."/>
            <person name="Maier U.G."/>
            <person name="McRose D."/>
            <person name="Mock T."/>
            <person name="Neilson J.A."/>
            <person name="Onodera N.T."/>
            <person name="Poole A.M."/>
            <person name="Pritham E.J."/>
            <person name="Richards T.A."/>
            <person name="Rocap G."/>
            <person name="Roy S.W."/>
            <person name="Sarai C."/>
            <person name="Schaack S."/>
            <person name="Shirato S."/>
            <person name="Slamovits C.H."/>
            <person name="Spencer D.F."/>
            <person name="Suzuki S."/>
            <person name="Worden A.Z."/>
            <person name="Zauner S."/>
            <person name="Barry K."/>
            <person name="Bell C."/>
            <person name="Bharti A.K."/>
            <person name="Crow J.A."/>
            <person name="Grimwood J."/>
            <person name="Kramer R."/>
            <person name="Lindquist E."/>
            <person name="Lucas S."/>
            <person name="Salamov A."/>
            <person name="McFadden G.I."/>
            <person name="Lane C.E."/>
            <person name="Keeling P.J."/>
            <person name="Gray M.W."/>
            <person name="Grigoriev I.V."/>
            <person name="Archibald J.M."/>
        </authorList>
    </citation>
    <scope>NUCLEOTIDE SEQUENCE</scope>
    <source>
        <strain evidence="9">CCMP2712</strain>
    </source>
</reference>
<reference evidence="7 9" key="1">
    <citation type="journal article" date="2012" name="Nature">
        <title>Algal genomes reveal evolutionary mosaicism and the fate of nucleomorphs.</title>
        <authorList>
            <consortium name="DOE Joint Genome Institute"/>
            <person name="Curtis B.A."/>
            <person name="Tanifuji G."/>
            <person name="Burki F."/>
            <person name="Gruber A."/>
            <person name="Irimia M."/>
            <person name="Maruyama S."/>
            <person name="Arias M.C."/>
            <person name="Ball S.G."/>
            <person name="Gile G.H."/>
            <person name="Hirakawa Y."/>
            <person name="Hopkins J.F."/>
            <person name="Kuo A."/>
            <person name="Rensing S.A."/>
            <person name="Schmutz J."/>
            <person name="Symeonidi A."/>
            <person name="Elias M."/>
            <person name="Eveleigh R.J."/>
            <person name="Herman E.K."/>
            <person name="Klute M.J."/>
            <person name="Nakayama T."/>
            <person name="Obornik M."/>
            <person name="Reyes-Prieto A."/>
            <person name="Armbrust E.V."/>
            <person name="Aves S.J."/>
            <person name="Beiko R.G."/>
            <person name="Coutinho P."/>
            <person name="Dacks J.B."/>
            <person name="Durnford D.G."/>
            <person name="Fast N.M."/>
            <person name="Green B.R."/>
            <person name="Grisdale C.J."/>
            <person name="Hempel F."/>
            <person name="Henrissat B."/>
            <person name="Hoppner M.P."/>
            <person name="Ishida K."/>
            <person name="Kim E."/>
            <person name="Koreny L."/>
            <person name="Kroth P.G."/>
            <person name="Liu Y."/>
            <person name="Malik S.B."/>
            <person name="Maier U.G."/>
            <person name="McRose D."/>
            <person name="Mock T."/>
            <person name="Neilson J.A."/>
            <person name="Onodera N.T."/>
            <person name="Poole A.M."/>
            <person name="Pritham E.J."/>
            <person name="Richards T.A."/>
            <person name="Rocap G."/>
            <person name="Roy S.W."/>
            <person name="Sarai C."/>
            <person name="Schaack S."/>
            <person name="Shirato S."/>
            <person name="Slamovits C.H."/>
            <person name="Spencer D.F."/>
            <person name="Suzuki S."/>
            <person name="Worden A.Z."/>
            <person name="Zauner S."/>
            <person name="Barry K."/>
            <person name="Bell C."/>
            <person name="Bharti A.K."/>
            <person name="Crow J.A."/>
            <person name="Grimwood J."/>
            <person name="Kramer R."/>
            <person name="Lindquist E."/>
            <person name="Lucas S."/>
            <person name="Salamov A."/>
            <person name="McFadden G.I."/>
            <person name="Lane C.E."/>
            <person name="Keeling P.J."/>
            <person name="Gray M.W."/>
            <person name="Grigoriev I.V."/>
            <person name="Archibald J.M."/>
        </authorList>
    </citation>
    <scope>NUCLEOTIDE SEQUENCE</scope>
    <source>
        <strain evidence="7 9">CCMP2712</strain>
    </source>
</reference>
<dbReference type="Proteomes" id="UP000011087">
    <property type="component" value="Unassembled WGS sequence"/>
</dbReference>
<dbReference type="GO" id="GO:0015179">
    <property type="term" value="F:L-amino acid transmembrane transporter activity"/>
    <property type="evidence" value="ECO:0007669"/>
    <property type="project" value="TreeGrafter"/>
</dbReference>
<reference evidence="8" key="3">
    <citation type="submission" date="2016-03" db="UniProtKB">
        <authorList>
            <consortium name="EnsemblProtists"/>
        </authorList>
    </citation>
    <scope>IDENTIFICATION</scope>
</reference>
<comment type="subcellular location">
    <subcellularLocation>
        <location evidence="1">Membrane</location>
        <topology evidence="1">Multi-pass membrane protein</topology>
    </subcellularLocation>
</comment>
<accession>L1JFY2</accession>
<dbReference type="PANTHER" id="PTHR22950:SF349">
    <property type="entry name" value="AMINO ACID TRANSPORTER TRANSMEMBRANE DOMAIN-CONTAINING PROTEIN"/>
    <property type="match status" value="1"/>
</dbReference>
<proteinExistence type="predicted"/>
<dbReference type="HOGENOM" id="CLU_574220_0_0_1"/>
<feature type="transmembrane region" description="Helical" evidence="5">
    <location>
        <begin position="454"/>
        <end position="474"/>
    </location>
</feature>
<dbReference type="eggNOG" id="KOG1304">
    <property type="taxonomic scope" value="Eukaryota"/>
</dbReference>
<evidence type="ECO:0000259" key="6">
    <source>
        <dbReference type="Pfam" id="PF01490"/>
    </source>
</evidence>
<feature type="domain" description="Amino acid transporter transmembrane" evidence="6">
    <location>
        <begin position="81"/>
        <end position="222"/>
    </location>
</feature>
<dbReference type="OrthoDB" id="1684102at2759"/>
<evidence type="ECO:0000313" key="7">
    <source>
        <dbReference type="EMBL" id="EKX47005.1"/>
    </source>
</evidence>
<evidence type="ECO:0000256" key="3">
    <source>
        <dbReference type="ARBA" id="ARBA00022989"/>
    </source>
</evidence>
<dbReference type="STRING" id="905079.L1JFY2"/>
<gene>
    <name evidence="7" type="ORF">GUITHDRAFT_107350</name>
</gene>
<dbReference type="Pfam" id="PF01490">
    <property type="entry name" value="Aa_trans"/>
    <property type="match status" value="2"/>
</dbReference>
<dbReference type="RefSeq" id="XP_005833985.1">
    <property type="nucleotide sequence ID" value="XM_005833928.1"/>
</dbReference>